<evidence type="ECO:0000313" key="3">
    <source>
        <dbReference type="Proteomes" id="UP000007257"/>
    </source>
</evidence>
<organism evidence="2 3">
    <name type="scientific">Rahnella sp. (strain Y9602)</name>
    <dbReference type="NCBI Taxonomy" id="2703885"/>
    <lineage>
        <taxon>Bacteria</taxon>
        <taxon>Pseudomonadati</taxon>
        <taxon>Pseudomonadota</taxon>
        <taxon>Gammaproteobacteria</taxon>
        <taxon>Enterobacterales</taxon>
        <taxon>Yersiniaceae</taxon>
        <taxon>Rahnella</taxon>
    </lineage>
</organism>
<dbReference type="KEGG" id="rah:Rahaq_3532"/>
<proteinExistence type="predicted"/>
<dbReference type="EMBL" id="CP002505">
    <property type="protein sequence ID" value="ADW75124.1"/>
    <property type="molecule type" value="Genomic_DNA"/>
</dbReference>
<feature type="chain" id="PRO_5002609108" evidence="1">
    <location>
        <begin position="27"/>
        <end position="247"/>
    </location>
</feature>
<dbReference type="HOGENOM" id="CLU_088862_0_0_6"/>
<dbReference type="eggNOG" id="COG3121">
    <property type="taxonomic scope" value="Bacteria"/>
</dbReference>
<dbReference type="GO" id="GO:0071555">
    <property type="term" value="P:cell wall organization"/>
    <property type="evidence" value="ECO:0007669"/>
    <property type="project" value="InterPro"/>
</dbReference>
<dbReference type="AlphaFoldDB" id="A0A0H3FD09"/>
<accession>A0A0H3FD09</accession>
<dbReference type="InterPro" id="IPR013783">
    <property type="entry name" value="Ig-like_fold"/>
</dbReference>
<name>A0A0H3FD09_RAHSY</name>
<dbReference type="Proteomes" id="UP000007257">
    <property type="component" value="Chromosome"/>
</dbReference>
<evidence type="ECO:0000256" key="1">
    <source>
        <dbReference type="SAM" id="SignalP"/>
    </source>
</evidence>
<gene>
    <name evidence="2" type="ordered locus">Rahaq_3532</name>
</gene>
<dbReference type="InterPro" id="IPR008962">
    <property type="entry name" value="PapD-like_sf"/>
</dbReference>
<dbReference type="Gene3D" id="2.60.40.10">
    <property type="entry name" value="Immunoglobulins"/>
    <property type="match status" value="1"/>
</dbReference>
<dbReference type="Gene3D" id="2.60.40.3970">
    <property type="match status" value="1"/>
</dbReference>
<protein>
    <submittedName>
        <fullName evidence="2">Uncharacterized protein</fullName>
    </submittedName>
</protein>
<feature type="signal peptide" evidence="1">
    <location>
        <begin position="1"/>
        <end position="26"/>
    </location>
</feature>
<reference evidence="3" key="1">
    <citation type="submission" date="2011-01" db="EMBL/GenBank/DDBJ databases">
        <title>Complete sequence of chromosome of Rahnella sp. Y9602.</title>
        <authorList>
            <consortium name="US DOE Joint Genome Institute"/>
            <person name="Lucas S."/>
            <person name="Copeland A."/>
            <person name="Lapidus A."/>
            <person name="Cheng J.-F."/>
            <person name="Goodwin L."/>
            <person name="Pitluck S."/>
            <person name="Lu M."/>
            <person name="Detter J.C."/>
            <person name="Han C."/>
            <person name="Tapia R."/>
            <person name="Land M."/>
            <person name="Hauser L."/>
            <person name="Kyrpides N."/>
            <person name="Ivanova N."/>
            <person name="Ovchinnikova G."/>
            <person name="Pagani I."/>
            <person name="Sobecky P.A."/>
            <person name="Martinez R.J."/>
            <person name="Woyke T."/>
        </authorList>
    </citation>
    <scope>NUCLEOTIDE SEQUENCE [LARGE SCALE GENOMIC DNA]</scope>
    <source>
        <strain evidence="3">Y9602</strain>
    </source>
</reference>
<dbReference type="OrthoDB" id="6506633at2"/>
<keyword evidence="1" id="KW-0732">Signal</keyword>
<evidence type="ECO:0000313" key="2">
    <source>
        <dbReference type="EMBL" id="ADW75124.1"/>
    </source>
</evidence>
<reference evidence="2 3" key="2">
    <citation type="journal article" date="2012" name="J. Bacteriol.">
        <title>Complete Genome Sequence of Rahnella sp. Strain Y9602, a Gammaproteobacterium Isolate from Metal- and Radionuclide-Contaminated Soil.</title>
        <authorList>
            <person name="Martinez R.J."/>
            <person name="Bruce D."/>
            <person name="Detter C."/>
            <person name="Goodwin L.A."/>
            <person name="Han J."/>
            <person name="Han C.S."/>
            <person name="Held B."/>
            <person name="Land M.L."/>
            <person name="Mikhailova N."/>
            <person name="Nolan M."/>
            <person name="Pennacchio L."/>
            <person name="Pitluck S."/>
            <person name="Tapia R."/>
            <person name="Woyke T."/>
            <person name="Sobecky P.A."/>
        </authorList>
    </citation>
    <scope>NUCLEOTIDE SEQUENCE [LARGE SCALE GENOMIC DNA]</scope>
    <source>
        <strain evidence="2 3">Y9602</strain>
    </source>
</reference>
<sequence precursor="true">MPLTKLKSWIMILAASPLLLSASSFAGISVYPISVPMQKSGGAQISVTTNSATTEYVKTTVKKINNPATPQENETTITQSSGNGIVVTPEKFGLAPGTTRIIRLINIQQPQTEEAYRVYFEGVPGLNNNGGKSDQKNQTKLGISMIWGVLVNVPPAAPRLDFTLNLESREVSNTGNIHLKINSIGLCPQQLTDDGCKWSKPVKNSIYPNQHATLSPALFKGNNYRVVKVKYFNWTDKTVGVKEFSAK</sequence>
<dbReference type="SUPFAM" id="SSF49354">
    <property type="entry name" value="PapD-like"/>
    <property type="match status" value="1"/>
</dbReference>
<dbReference type="GO" id="GO:0030288">
    <property type="term" value="C:outer membrane-bounded periplasmic space"/>
    <property type="evidence" value="ECO:0007669"/>
    <property type="project" value="InterPro"/>
</dbReference>